<dbReference type="EMBL" id="HACG01032070">
    <property type="protein sequence ID" value="CEK78935.1"/>
    <property type="molecule type" value="Transcribed_RNA"/>
</dbReference>
<evidence type="ECO:0008006" key="3">
    <source>
        <dbReference type="Google" id="ProtNLM"/>
    </source>
</evidence>
<sequence>MTSANIIVLCLLILAGLHLVLTSSTGGSQLYEVDVCNEDNKLTCKARELISIVDLTCGSGSGCSHDVNKTIFDLCQGHQTCSTLGLTEMTSAQCGNNVTVHDSLRVKFTCIPGSTSSCRSNICSESSQGLTCPEGSLVHIRRMTCGSLTEMCSLSTYTNMYVCEGVEHCAASGLKTLLPQNCQ</sequence>
<gene>
    <name evidence="2" type="primary">ORF112678</name>
</gene>
<name>A0A0B7AGB4_9EUPU</name>
<protein>
    <recommendedName>
        <fullName evidence="3">SUEL-type lectin domain-containing protein</fullName>
    </recommendedName>
</protein>
<feature type="non-terminal residue" evidence="2">
    <location>
        <position position="183"/>
    </location>
</feature>
<feature type="chain" id="PRO_5002111341" description="SUEL-type lectin domain-containing protein" evidence="1">
    <location>
        <begin position="23"/>
        <end position="183"/>
    </location>
</feature>
<proteinExistence type="predicted"/>
<feature type="signal peptide" evidence="1">
    <location>
        <begin position="1"/>
        <end position="22"/>
    </location>
</feature>
<keyword evidence="1" id="KW-0732">Signal</keyword>
<reference evidence="2" key="1">
    <citation type="submission" date="2014-12" db="EMBL/GenBank/DDBJ databases">
        <title>Insight into the proteome of Arion vulgaris.</title>
        <authorList>
            <person name="Aradska J."/>
            <person name="Bulat T."/>
            <person name="Smidak R."/>
            <person name="Sarate P."/>
            <person name="Gangsoo J."/>
            <person name="Sialana F."/>
            <person name="Bilban M."/>
            <person name="Lubec G."/>
        </authorList>
    </citation>
    <scope>NUCLEOTIDE SEQUENCE</scope>
    <source>
        <tissue evidence="2">Skin</tissue>
    </source>
</reference>
<organism evidence="2">
    <name type="scientific">Arion vulgaris</name>
    <dbReference type="NCBI Taxonomy" id="1028688"/>
    <lineage>
        <taxon>Eukaryota</taxon>
        <taxon>Metazoa</taxon>
        <taxon>Spiralia</taxon>
        <taxon>Lophotrochozoa</taxon>
        <taxon>Mollusca</taxon>
        <taxon>Gastropoda</taxon>
        <taxon>Heterobranchia</taxon>
        <taxon>Euthyneura</taxon>
        <taxon>Panpulmonata</taxon>
        <taxon>Eupulmonata</taxon>
        <taxon>Stylommatophora</taxon>
        <taxon>Helicina</taxon>
        <taxon>Arionoidea</taxon>
        <taxon>Arionidae</taxon>
        <taxon>Arion</taxon>
    </lineage>
</organism>
<dbReference type="AlphaFoldDB" id="A0A0B7AGB4"/>
<evidence type="ECO:0000256" key="1">
    <source>
        <dbReference type="SAM" id="SignalP"/>
    </source>
</evidence>
<accession>A0A0B7AGB4</accession>
<evidence type="ECO:0000313" key="2">
    <source>
        <dbReference type="EMBL" id="CEK78935.1"/>
    </source>
</evidence>